<comment type="caution">
    <text evidence="2">The sequence shown here is derived from an EMBL/GenBank/DDBJ whole genome shotgun (WGS) entry which is preliminary data.</text>
</comment>
<keyword evidence="1" id="KW-0472">Membrane</keyword>
<evidence type="ECO:0000256" key="1">
    <source>
        <dbReference type="SAM" id="Phobius"/>
    </source>
</evidence>
<dbReference type="Proteomes" id="UP000236654">
    <property type="component" value="Unassembled WGS sequence"/>
</dbReference>
<protein>
    <submittedName>
        <fullName evidence="2">CcoQ/FixQ family Cbb3-type cytochrome c oxidase assembly chaperone</fullName>
    </submittedName>
</protein>
<dbReference type="RefSeq" id="WP_101333564.1">
    <property type="nucleotide sequence ID" value="NZ_PJNI01000002.1"/>
</dbReference>
<dbReference type="EMBL" id="PJNI01000002">
    <property type="protein sequence ID" value="PKR81550.1"/>
    <property type="molecule type" value="Genomic_DNA"/>
</dbReference>
<evidence type="ECO:0000313" key="2">
    <source>
        <dbReference type="EMBL" id="PKR81550.1"/>
    </source>
</evidence>
<keyword evidence="1" id="KW-0812">Transmembrane</keyword>
<dbReference type="AlphaFoldDB" id="A0A2I0R5A6"/>
<accession>A0A2I0R5A6</accession>
<feature type="transmembrane region" description="Helical" evidence="1">
    <location>
        <begin position="12"/>
        <end position="35"/>
    </location>
</feature>
<organism evidence="2 3">
    <name type="scientific">Brumimicrobium salinarum</name>
    <dbReference type="NCBI Taxonomy" id="2058658"/>
    <lineage>
        <taxon>Bacteria</taxon>
        <taxon>Pseudomonadati</taxon>
        <taxon>Bacteroidota</taxon>
        <taxon>Flavobacteriia</taxon>
        <taxon>Flavobacteriales</taxon>
        <taxon>Crocinitomicaceae</taxon>
        <taxon>Brumimicrobium</taxon>
    </lineage>
</organism>
<dbReference type="OrthoDB" id="965798at2"/>
<sequence length="67" mass="7897">MLRYIKHNMSEIAGIEIFPIISLLIFVLFFAAVLWRIFKMTKSETESYSHIPLMEDQDSQDTNETKD</sequence>
<evidence type="ECO:0000313" key="3">
    <source>
        <dbReference type="Proteomes" id="UP000236654"/>
    </source>
</evidence>
<keyword evidence="1" id="KW-1133">Transmembrane helix</keyword>
<gene>
    <name evidence="2" type="ORF">CW751_03225</name>
</gene>
<keyword evidence="3" id="KW-1185">Reference proteome</keyword>
<proteinExistence type="predicted"/>
<reference evidence="2 3" key="1">
    <citation type="submission" date="2017-12" db="EMBL/GenBank/DDBJ databases">
        <title>The draft genome sequence of Brumimicrobium saltpan LHR20.</title>
        <authorList>
            <person name="Do Z.-J."/>
            <person name="Luo H.-R."/>
        </authorList>
    </citation>
    <scope>NUCLEOTIDE SEQUENCE [LARGE SCALE GENOMIC DNA]</scope>
    <source>
        <strain evidence="2 3">LHR20</strain>
    </source>
</reference>
<name>A0A2I0R5A6_9FLAO</name>